<protein>
    <submittedName>
        <fullName evidence="7">Uncharacterized protein</fullName>
    </submittedName>
</protein>
<sequence length="220" mass="25465">MMSVEVVIQELQDRRDEIERLQMELENLKKQVTSDVDHLSSSLQEERYRSERLEEMINDLTELHQVEVGNLKQGVMEMEEKVSYQSEERVSDLRESLEACQTRISRLEHQYAQHQQLVTLDAIQNSTARALAIRGINVVLTVLQMALLVIATSAEIVLPFVRTAPEQRRRYWFCQFEDAKHSLMLKLESKSGGGKFSVRLWSPVSERNLSYLDLVASRAD</sequence>
<evidence type="ECO:0000256" key="5">
    <source>
        <dbReference type="ARBA" id="ARBA00023054"/>
    </source>
</evidence>
<comment type="similarity">
    <text evidence="2">Belongs to the TEX28 family.</text>
</comment>
<dbReference type="GO" id="GO:0016020">
    <property type="term" value="C:membrane"/>
    <property type="evidence" value="ECO:0007669"/>
    <property type="project" value="UniProtKB-SubCell"/>
</dbReference>
<evidence type="ECO:0000256" key="6">
    <source>
        <dbReference type="ARBA" id="ARBA00023136"/>
    </source>
</evidence>
<keyword evidence="3" id="KW-0812">Transmembrane</keyword>
<dbReference type="OrthoDB" id="1323at2759"/>
<dbReference type="InterPro" id="IPR019394">
    <property type="entry name" value="TEX28/TMCC"/>
</dbReference>
<dbReference type="EMBL" id="OB663892">
    <property type="protein sequence ID" value="CAD7231811.1"/>
    <property type="molecule type" value="Genomic_DNA"/>
</dbReference>
<organism evidence="7">
    <name type="scientific">Cyprideis torosa</name>
    <dbReference type="NCBI Taxonomy" id="163714"/>
    <lineage>
        <taxon>Eukaryota</taxon>
        <taxon>Metazoa</taxon>
        <taxon>Ecdysozoa</taxon>
        <taxon>Arthropoda</taxon>
        <taxon>Crustacea</taxon>
        <taxon>Oligostraca</taxon>
        <taxon>Ostracoda</taxon>
        <taxon>Podocopa</taxon>
        <taxon>Podocopida</taxon>
        <taxon>Cytherocopina</taxon>
        <taxon>Cytheroidea</taxon>
        <taxon>Cytherideidae</taxon>
        <taxon>Cyprideis</taxon>
    </lineage>
</organism>
<keyword evidence="6" id="KW-0472">Membrane</keyword>
<evidence type="ECO:0000256" key="4">
    <source>
        <dbReference type="ARBA" id="ARBA00022989"/>
    </source>
</evidence>
<comment type="subcellular location">
    <subcellularLocation>
        <location evidence="1">Membrane</location>
    </subcellularLocation>
</comment>
<dbReference type="AlphaFoldDB" id="A0A7R8WMQ6"/>
<dbReference type="PANTHER" id="PTHR17613:SF14">
    <property type="entry name" value="DEMENTIN, ISOFORM H"/>
    <property type="match status" value="1"/>
</dbReference>
<evidence type="ECO:0000256" key="3">
    <source>
        <dbReference type="ARBA" id="ARBA00022692"/>
    </source>
</evidence>
<accession>A0A7R8WMQ6</accession>
<keyword evidence="4" id="KW-1133">Transmembrane helix</keyword>
<name>A0A7R8WMQ6_9CRUS</name>
<keyword evidence="5" id="KW-0175">Coiled coil</keyword>
<reference evidence="7" key="1">
    <citation type="submission" date="2020-11" db="EMBL/GenBank/DDBJ databases">
        <authorList>
            <person name="Tran Van P."/>
        </authorList>
    </citation>
    <scope>NUCLEOTIDE SEQUENCE</scope>
</reference>
<proteinExistence type="inferred from homology"/>
<evidence type="ECO:0000256" key="1">
    <source>
        <dbReference type="ARBA" id="ARBA00004370"/>
    </source>
</evidence>
<gene>
    <name evidence="7" type="ORF">CTOB1V02_LOCUS9654</name>
</gene>
<dbReference type="Pfam" id="PF10267">
    <property type="entry name" value="Tmemb_cc2"/>
    <property type="match status" value="1"/>
</dbReference>
<evidence type="ECO:0000313" key="7">
    <source>
        <dbReference type="EMBL" id="CAD7231811.1"/>
    </source>
</evidence>
<evidence type="ECO:0000256" key="2">
    <source>
        <dbReference type="ARBA" id="ARBA00008108"/>
    </source>
</evidence>
<dbReference type="PANTHER" id="PTHR17613">
    <property type="entry name" value="CEREBRAL PROTEIN-11-RELATED"/>
    <property type="match status" value="1"/>
</dbReference>
<dbReference type="GO" id="GO:0012505">
    <property type="term" value="C:endomembrane system"/>
    <property type="evidence" value="ECO:0007669"/>
    <property type="project" value="TreeGrafter"/>
</dbReference>